<dbReference type="Proteomes" id="UP000620046">
    <property type="component" value="Unassembled WGS sequence"/>
</dbReference>
<dbReference type="EMBL" id="BMJA01000004">
    <property type="protein sequence ID" value="GGA47070.1"/>
    <property type="molecule type" value="Genomic_DNA"/>
</dbReference>
<keyword evidence="3" id="KW-1185">Reference proteome</keyword>
<name>A0ABQ1GN24_9GAMM</name>
<comment type="caution">
    <text evidence="2">The sequence shown here is derived from an EMBL/GenBank/DDBJ whole genome shotgun (WGS) entry which is preliminary data.</text>
</comment>
<feature type="chain" id="PRO_5046614895" description="Secreted protein" evidence="1">
    <location>
        <begin position="24"/>
        <end position="151"/>
    </location>
</feature>
<evidence type="ECO:0008006" key="4">
    <source>
        <dbReference type="Google" id="ProtNLM"/>
    </source>
</evidence>
<protein>
    <recommendedName>
        <fullName evidence="4">Secreted protein</fullName>
    </recommendedName>
</protein>
<reference evidence="3" key="1">
    <citation type="journal article" date="2019" name="Int. J. Syst. Evol. Microbiol.">
        <title>The Global Catalogue of Microorganisms (GCM) 10K type strain sequencing project: providing services to taxonomists for standard genome sequencing and annotation.</title>
        <authorList>
            <consortium name="The Broad Institute Genomics Platform"/>
            <consortium name="The Broad Institute Genome Sequencing Center for Infectious Disease"/>
            <person name="Wu L."/>
            <person name="Ma J."/>
        </authorList>
    </citation>
    <scope>NUCLEOTIDE SEQUENCE [LARGE SCALE GENOMIC DNA]</scope>
    <source>
        <strain evidence="3">CGMCC 1.15439</strain>
    </source>
</reference>
<accession>A0ABQ1GN24</accession>
<organism evidence="2 3">
    <name type="scientific">Dyella nitratireducens</name>
    <dbReference type="NCBI Taxonomy" id="1849580"/>
    <lineage>
        <taxon>Bacteria</taxon>
        <taxon>Pseudomonadati</taxon>
        <taxon>Pseudomonadota</taxon>
        <taxon>Gammaproteobacteria</taxon>
        <taxon>Lysobacterales</taxon>
        <taxon>Rhodanobacteraceae</taxon>
        <taxon>Dyella</taxon>
    </lineage>
</organism>
<keyword evidence="1" id="KW-0732">Signal</keyword>
<evidence type="ECO:0000256" key="1">
    <source>
        <dbReference type="SAM" id="SignalP"/>
    </source>
</evidence>
<dbReference type="RefSeq" id="WP_188797120.1">
    <property type="nucleotide sequence ID" value="NZ_BMJA01000004.1"/>
</dbReference>
<sequence>MRKVTRAALGMFLGLSLSGLAVAAEPAATGLGQAWPNAVDVSLSPHWHVYVFVMNGVKYVQVNDIDGNVVGAVGTAGGQFITLPIGEDSQYVSTPQQRAANTSSTKAATPTTIYRDSSTVLTATQQGNGVTILNASTADECQDPSACGSLN</sequence>
<evidence type="ECO:0000313" key="3">
    <source>
        <dbReference type="Proteomes" id="UP000620046"/>
    </source>
</evidence>
<evidence type="ECO:0000313" key="2">
    <source>
        <dbReference type="EMBL" id="GGA47070.1"/>
    </source>
</evidence>
<gene>
    <name evidence="2" type="ORF">GCM10010981_40310</name>
</gene>
<proteinExistence type="predicted"/>
<feature type="signal peptide" evidence="1">
    <location>
        <begin position="1"/>
        <end position="23"/>
    </location>
</feature>